<dbReference type="InterPro" id="IPR001680">
    <property type="entry name" value="WD40_rpt"/>
</dbReference>
<feature type="compositionally biased region" description="Acidic residues" evidence="8">
    <location>
        <begin position="286"/>
        <end position="298"/>
    </location>
</feature>
<keyword evidence="3" id="KW-0853">WD repeat</keyword>
<dbReference type="InterPro" id="IPR015943">
    <property type="entry name" value="WD40/YVTN_repeat-like_dom_sf"/>
</dbReference>
<dbReference type="InterPro" id="IPR037264">
    <property type="entry name" value="TFIID_NTD2_sf"/>
</dbReference>
<organism evidence="10 11">
    <name type="scientific">Rhodnius prolixus</name>
    <name type="common">Triatomid bug</name>
    <dbReference type="NCBI Taxonomy" id="13249"/>
    <lineage>
        <taxon>Eukaryota</taxon>
        <taxon>Metazoa</taxon>
        <taxon>Ecdysozoa</taxon>
        <taxon>Arthropoda</taxon>
        <taxon>Hexapoda</taxon>
        <taxon>Insecta</taxon>
        <taxon>Pterygota</taxon>
        <taxon>Neoptera</taxon>
        <taxon>Paraneoptera</taxon>
        <taxon>Hemiptera</taxon>
        <taxon>Heteroptera</taxon>
        <taxon>Panheteroptera</taxon>
        <taxon>Cimicomorpha</taxon>
        <taxon>Reduviidae</taxon>
        <taxon>Triatominae</taxon>
        <taxon>Rhodnius</taxon>
    </lineage>
</organism>
<dbReference type="VEuPathDB" id="VectorBase:RPRC000503"/>
<dbReference type="PANTHER" id="PTHR19879">
    <property type="entry name" value="TRANSCRIPTION INITIATION FACTOR TFIID"/>
    <property type="match status" value="1"/>
</dbReference>
<evidence type="ECO:0000256" key="8">
    <source>
        <dbReference type="SAM" id="MobiDB-lite"/>
    </source>
</evidence>
<dbReference type="InterPro" id="IPR020472">
    <property type="entry name" value="WD40_PAC1"/>
</dbReference>
<dbReference type="InterPro" id="IPR019775">
    <property type="entry name" value="WD40_repeat_CS"/>
</dbReference>
<dbReference type="Proteomes" id="UP000015103">
    <property type="component" value="Unassembled WGS sequence"/>
</dbReference>
<dbReference type="PRINTS" id="PR00320">
    <property type="entry name" value="GPROTEINBRPT"/>
</dbReference>
<dbReference type="OMA" id="WDLASAN"/>
<dbReference type="Gene3D" id="1.25.40.500">
    <property type="entry name" value="TFIID subunit TAF5, NTD2 domain"/>
    <property type="match status" value="1"/>
</dbReference>
<dbReference type="CDD" id="cd00200">
    <property type="entry name" value="WD40"/>
    <property type="match status" value="1"/>
</dbReference>
<dbReference type="InterPro" id="IPR007582">
    <property type="entry name" value="TFIID_NTD2"/>
</dbReference>
<dbReference type="InParanoid" id="T1H904"/>
<dbReference type="EMBL" id="ACPB03016564">
    <property type="status" value="NOT_ANNOTATED_CDS"/>
    <property type="molecule type" value="Genomic_DNA"/>
</dbReference>
<evidence type="ECO:0000256" key="1">
    <source>
        <dbReference type="ARBA" id="ARBA00004123"/>
    </source>
</evidence>
<evidence type="ECO:0000256" key="4">
    <source>
        <dbReference type="ARBA" id="ARBA00022737"/>
    </source>
</evidence>
<evidence type="ECO:0000256" key="3">
    <source>
        <dbReference type="ARBA" id="ARBA00022574"/>
    </source>
</evidence>
<evidence type="ECO:0000256" key="2">
    <source>
        <dbReference type="ARBA" id="ARBA00009435"/>
    </source>
</evidence>
<evidence type="ECO:0000256" key="7">
    <source>
        <dbReference type="ARBA" id="ARBA00023242"/>
    </source>
</evidence>
<dbReference type="Pfam" id="PF00400">
    <property type="entry name" value="WD40"/>
    <property type="match status" value="4"/>
</dbReference>
<dbReference type="HOGENOM" id="CLU_503743_0_0_1"/>
<sequence>MSRLETWISENLDDRQQADLTPMLMPVLCHLYLDALRIHPKQDCINFFMMFSLRLIAEEWYPCVEQLLNVPSASDLSRHPLVKAFRESKFRLKLTHDTLVLLRKFLSILQTWFEFAEEEDEESDDDNLESSRFDEGGSSEDESPVRTYKGHHTKKVEELMKEINPKRLQSTPPPPLLLYTAYRTEGIVCGRISEEHYLAATGDKRSEVRIWGLGENRISPKLHESYFQSVPLGEVDSDTDSECPEPYDIATEEIHDFEPQPSTSQIPSLSRITQESFLEPEKQVDEEVLDGGSDESESSESLGPENEFLYTTLDNMSKSSPMNTKPKIDIDHLQSMSSPGGFSNDQDSVFNADNGETLGLMPSQQMWPLRGHSDAVYDVAFLPNCEYLLSVSFDTTMRLWNLSDFSCPVVYRGHSSPVWSVASVAFHPNGSYLATGSPDRTVRLWSITDGAMVRVMGGFPDMGAVETLAFSPNGQYVASAGEDKCVWLWDLASANYILKLTGHTCRIVSVDWSIDGSTVSAASLDGTILLWALDNKDAWNV</sequence>
<dbReference type="eggNOG" id="KOG0263">
    <property type="taxonomic scope" value="Eukaryota"/>
</dbReference>
<evidence type="ECO:0000313" key="10">
    <source>
        <dbReference type="EnsemblMetazoa" id="RPRC000503-PA"/>
    </source>
</evidence>
<dbReference type="SUPFAM" id="SSF50978">
    <property type="entry name" value="WD40 repeat-like"/>
    <property type="match status" value="1"/>
</dbReference>
<name>T1H904_RHOPR</name>
<dbReference type="GO" id="GO:0005634">
    <property type="term" value="C:nucleus"/>
    <property type="evidence" value="ECO:0007669"/>
    <property type="project" value="UniProtKB-SubCell"/>
</dbReference>
<feature type="region of interest" description="Disordered" evidence="8">
    <location>
        <begin position="274"/>
        <end position="305"/>
    </location>
</feature>
<comment type="similarity">
    <text evidence="2">Belongs to the WD repeat TAF5 family.</text>
</comment>
<dbReference type="PANTHER" id="PTHR19879:SF5">
    <property type="entry name" value="WD REPEAT-CONTAINING PROTEIN 55 HOMOLOG"/>
    <property type="match status" value="1"/>
</dbReference>
<comment type="subcellular location">
    <subcellularLocation>
        <location evidence="1">Nucleus</location>
    </subcellularLocation>
</comment>
<dbReference type="EMBL" id="ACPB03016563">
    <property type="status" value="NOT_ANNOTATED_CDS"/>
    <property type="molecule type" value="Genomic_DNA"/>
</dbReference>
<proteinExistence type="inferred from homology"/>
<dbReference type="AlphaFoldDB" id="T1H904"/>
<dbReference type="SMART" id="SM00320">
    <property type="entry name" value="WD40"/>
    <property type="match status" value="5"/>
</dbReference>
<dbReference type="STRING" id="13249.T1H904"/>
<dbReference type="Gene3D" id="2.130.10.10">
    <property type="entry name" value="YVTN repeat-like/Quinoprotein amine dehydrogenase"/>
    <property type="match status" value="2"/>
</dbReference>
<dbReference type="PROSITE" id="PS50082">
    <property type="entry name" value="WD_REPEATS_2"/>
    <property type="match status" value="4"/>
</dbReference>
<evidence type="ECO:0000313" key="11">
    <source>
        <dbReference type="Proteomes" id="UP000015103"/>
    </source>
</evidence>
<dbReference type="InterPro" id="IPR036322">
    <property type="entry name" value="WD40_repeat_dom_sf"/>
</dbReference>
<feature type="region of interest" description="Disordered" evidence="8">
    <location>
        <begin position="120"/>
        <end position="151"/>
    </location>
</feature>
<reference evidence="10" key="1">
    <citation type="submission" date="2015-05" db="UniProtKB">
        <authorList>
            <consortium name="EnsemblMetazoa"/>
        </authorList>
    </citation>
    <scope>IDENTIFICATION</scope>
</reference>
<evidence type="ECO:0000256" key="6">
    <source>
        <dbReference type="ARBA" id="ARBA00023163"/>
    </source>
</evidence>
<keyword evidence="7" id="KW-0539">Nucleus</keyword>
<keyword evidence="5" id="KW-0805">Transcription regulation</keyword>
<dbReference type="PROSITE" id="PS50294">
    <property type="entry name" value="WD_REPEATS_REGION"/>
    <property type="match status" value="4"/>
</dbReference>
<protein>
    <submittedName>
        <fullName evidence="10">WD_REPEATS_REGION domain-containing protein</fullName>
    </submittedName>
</protein>
<dbReference type="EnsemblMetazoa" id="RPRC000503-RA">
    <property type="protein sequence ID" value="RPRC000503-PA"/>
    <property type="gene ID" value="RPRC000503"/>
</dbReference>
<dbReference type="PROSITE" id="PS00678">
    <property type="entry name" value="WD_REPEATS_1"/>
    <property type="match status" value="2"/>
</dbReference>
<evidence type="ECO:0000256" key="5">
    <source>
        <dbReference type="ARBA" id="ARBA00023015"/>
    </source>
</evidence>
<dbReference type="Pfam" id="PF04494">
    <property type="entry name" value="TFIID_NTD2"/>
    <property type="match status" value="1"/>
</dbReference>
<dbReference type="SUPFAM" id="SSF160897">
    <property type="entry name" value="Taf5 N-terminal domain-like"/>
    <property type="match status" value="1"/>
</dbReference>
<keyword evidence="4" id="KW-0677">Repeat</keyword>
<keyword evidence="6" id="KW-0804">Transcription</keyword>
<keyword evidence="11" id="KW-1185">Reference proteome</keyword>
<evidence type="ECO:0000259" key="9">
    <source>
        <dbReference type="Pfam" id="PF04494"/>
    </source>
</evidence>
<feature type="domain" description="TFIID subunit TAF5 NTD2" evidence="9">
    <location>
        <begin position="2"/>
        <end position="107"/>
    </location>
</feature>
<accession>T1H904</accession>